<sequence length="237" mass="25830">MASTTIFGNFTVADGNIVNAPNNGRDYALYKSSTYTADLNTSIPTLIRCYLPTGATPFPADTTLFLYGKICTPISQPYLIEAINMFAYPGNPGDAMYGDVPAFAPRICIIGHVYGDVEPTYEGRRIFKVQSAAWVRDQLQATNFMAFFENSFRWKKTNPPNIGSAVYIIGPIAGCHENGLPLINIEDITFNAGSRPDSSGPSSQRGSGNLTRTRLSATNEWGNGNATLMQHVGRHCK</sequence>
<accession>A0A0C9VLG8</accession>
<evidence type="ECO:0000313" key="1">
    <source>
        <dbReference type="EMBL" id="KIJ42587.1"/>
    </source>
</evidence>
<keyword evidence="2" id="KW-1185">Reference proteome</keyword>
<gene>
    <name evidence="1" type="ORF">M422DRAFT_254368</name>
</gene>
<name>A0A0C9VLG8_SPHS4</name>
<dbReference type="EMBL" id="KN837129">
    <property type="protein sequence ID" value="KIJ42587.1"/>
    <property type="molecule type" value="Genomic_DNA"/>
</dbReference>
<dbReference type="OrthoDB" id="2801586at2759"/>
<proteinExistence type="predicted"/>
<protein>
    <submittedName>
        <fullName evidence="1">Uncharacterized protein</fullName>
    </submittedName>
</protein>
<dbReference type="AlphaFoldDB" id="A0A0C9VLG8"/>
<evidence type="ECO:0000313" key="2">
    <source>
        <dbReference type="Proteomes" id="UP000054279"/>
    </source>
</evidence>
<reference evidence="1 2" key="1">
    <citation type="submission" date="2014-06" db="EMBL/GenBank/DDBJ databases">
        <title>Evolutionary Origins and Diversification of the Mycorrhizal Mutualists.</title>
        <authorList>
            <consortium name="DOE Joint Genome Institute"/>
            <consortium name="Mycorrhizal Genomics Consortium"/>
            <person name="Kohler A."/>
            <person name="Kuo A."/>
            <person name="Nagy L.G."/>
            <person name="Floudas D."/>
            <person name="Copeland A."/>
            <person name="Barry K.W."/>
            <person name="Cichocki N."/>
            <person name="Veneault-Fourrey C."/>
            <person name="LaButti K."/>
            <person name="Lindquist E.A."/>
            <person name="Lipzen A."/>
            <person name="Lundell T."/>
            <person name="Morin E."/>
            <person name="Murat C."/>
            <person name="Riley R."/>
            <person name="Ohm R."/>
            <person name="Sun H."/>
            <person name="Tunlid A."/>
            <person name="Henrissat B."/>
            <person name="Grigoriev I.V."/>
            <person name="Hibbett D.S."/>
            <person name="Martin F."/>
        </authorList>
    </citation>
    <scope>NUCLEOTIDE SEQUENCE [LARGE SCALE GENOMIC DNA]</scope>
    <source>
        <strain evidence="1 2">SS14</strain>
    </source>
</reference>
<organism evidence="1 2">
    <name type="scientific">Sphaerobolus stellatus (strain SS14)</name>
    <dbReference type="NCBI Taxonomy" id="990650"/>
    <lineage>
        <taxon>Eukaryota</taxon>
        <taxon>Fungi</taxon>
        <taxon>Dikarya</taxon>
        <taxon>Basidiomycota</taxon>
        <taxon>Agaricomycotina</taxon>
        <taxon>Agaricomycetes</taxon>
        <taxon>Phallomycetidae</taxon>
        <taxon>Geastrales</taxon>
        <taxon>Sphaerobolaceae</taxon>
        <taxon>Sphaerobolus</taxon>
    </lineage>
</organism>
<dbReference type="HOGENOM" id="CLU_1050400_0_0_1"/>
<dbReference type="Proteomes" id="UP000054279">
    <property type="component" value="Unassembled WGS sequence"/>
</dbReference>